<sequence length="162" mass="18997">MEQITEPEMLRRAAAYCSTAERCIQDVQKKIKAAGLSQEEGERIIARLLQEKFIDEHRFARYFVNDKLRFNKWGRIKIAYELQKRNIPAPIRSEALEGIDEKEYADILQSLLKAKKKSTKGKDERDIYIKLLRFAAGRGFESREASRCLKQLFNGNDYEEDF</sequence>
<dbReference type="InterPro" id="IPR036388">
    <property type="entry name" value="WH-like_DNA-bd_sf"/>
</dbReference>
<dbReference type="PATRIC" id="fig|927665.4.peg.852"/>
<evidence type="ECO:0000256" key="4">
    <source>
        <dbReference type="ARBA" id="ARBA00022490"/>
    </source>
</evidence>
<proteinExistence type="inferred from homology"/>
<dbReference type="Proteomes" id="UP000033047">
    <property type="component" value="Unassembled WGS sequence"/>
</dbReference>
<reference evidence="6 7" key="1">
    <citation type="submission" date="2013-04" db="EMBL/GenBank/DDBJ databases">
        <title>The Genome Sequence of Parabacteroides goldsteinii DSM 19448.</title>
        <authorList>
            <consortium name="The Broad Institute Genomics Platform"/>
            <person name="Earl A."/>
            <person name="Ward D."/>
            <person name="Feldgarden M."/>
            <person name="Gevers D."/>
            <person name="Martens E."/>
            <person name="Sakamoto M."/>
            <person name="Benno Y."/>
            <person name="Song Y."/>
            <person name="Liu C."/>
            <person name="Lee J."/>
            <person name="Bolanos M."/>
            <person name="Vaisanen M.L."/>
            <person name="Finegold S.M."/>
            <person name="Walker B."/>
            <person name="Young S."/>
            <person name="Zeng Q."/>
            <person name="Gargeya S."/>
            <person name="Fitzgerald M."/>
            <person name="Haas B."/>
            <person name="Abouelleil A."/>
            <person name="Allen A.W."/>
            <person name="Alvarado L."/>
            <person name="Arachchi H.M."/>
            <person name="Berlin A.M."/>
            <person name="Chapman S.B."/>
            <person name="Gainer-Dewar J."/>
            <person name="Goldberg J."/>
            <person name="Griggs A."/>
            <person name="Gujja S."/>
            <person name="Hansen M."/>
            <person name="Howarth C."/>
            <person name="Imamovic A."/>
            <person name="Ireland A."/>
            <person name="Larimer J."/>
            <person name="McCowan C."/>
            <person name="Murphy C."/>
            <person name="Pearson M."/>
            <person name="Poon T.W."/>
            <person name="Priest M."/>
            <person name="Roberts A."/>
            <person name="Saif S."/>
            <person name="Shea T."/>
            <person name="Sisk P."/>
            <person name="Sykes S."/>
            <person name="Wortman J."/>
            <person name="Nusbaum C."/>
            <person name="Birren B."/>
        </authorList>
    </citation>
    <scope>NUCLEOTIDE SEQUENCE [LARGE SCALE GENOMIC DNA]</scope>
    <source>
        <strain evidence="6 7">DSM 19448</strain>
    </source>
</reference>
<dbReference type="GO" id="GO:0006282">
    <property type="term" value="P:regulation of DNA repair"/>
    <property type="evidence" value="ECO:0007669"/>
    <property type="project" value="InterPro"/>
</dbReference>
<organism evidence="6 7">
    <name type="scientific">Parabacteroides goldsteinii DSM 19448 = WAL 12034</name>
    <dbReference type="NCBI Taxonomy" id="927665"/>
    <lineage>
        <taxon>Bacteria</taxon>
        <taxon>Pseudomonadati</taxon>
        <taxon>Bacteroidota</taxon>
        <taxon>Bacteroidia</taxon>
        <taxon>Bacteroidales</taxon>
        <taxon>Tannerellaceae</taxon>
        <taxon>Parabacteroides</taxon>
    </lineage>
</organism>
<evidence type="ECO:0000256" key="3">
    <source>
        <dbReference type="ARBA" id="ARBA00018111"/>
    </source>
</evidence>
<dbReference type="RefSeq" id="WP_010801965.1">
    <property type="nucleotide sequence ID" value="NZ_KQ033912.1"/>
</dbReference>
<dbReference type="GO" id="GO:0005737">
    <property type="term" value="C:cytoplasm"/>
    <property type="evidence" value="ECO:0007669"/>
    <property type="project" value="UniProtKB-SubCell"/>
</dbReference>
<evidence type="ECO:0000256" key="2">
    <source>
        <dbReference type="ARBA" id="ARBA00009695"/>
    </source>
</evidence>
<gene>
    <name evidence="6" type="ORF">HMPREF1535_00834</name>
</gene>
<evidence type="ECO:0000256" key="1">
    <source>
        <dbReference type="ARBA" id="ARBA00004496"/>
    </source>
</evidence>
<comment type="caution">
    <text evidence="6">The sequence shown here is derived from an EMBL/GenBank/DDBJ whole genome shotgun (WGS) entry which is preliminary data.</text>
</comment>
<dbReference type="InterPro" id="IPR003783">
    <property type="entry name" value="Regulatory_RecX"/>
</dbReference>
<comment type="similarity">
    <text evidence="2">Belongs to the RecX family.</text>
</comment>
<accession>A0A0F5JMR0</accession>
<evidence type="ECO:0000259" key="5">
    <source>
        <dbReference type="Pfam" id="PF02631"/>
    </source>
</evidence>
<dbReference type="AlphaFoldDB" id="A0A0F5JMR0"/>
<evidence type="ECO:0000313" key="6">
    <source>
        <dbReference type="EMBL" id="KKB59009.1"/>
    </source>
</evidence>
<dbReference type="HOGENOM" id="CLU_066607_5_2_10"/>
<dbReference type="PANTHER" id="PTHR33602:SF1">
    <property type="entry name" value="REGULATORY PROTEIN RECX FAMILY PROTEIN"/>
    <property type="match status" value="1"/>
</dbReference>
<comment type="subcellular location">
    <subcellularLocation>
        <location evidence="1">Cytoplasm</location>
    </subcellularLocation>
</comment>
<keyword evidence="4" id="KW-0963">Cytoplasm</keyword>
<feature type="domain" description="RecX second three-helical" evidence="5">
    <location>
        <begin position="55"/>
        <end position="96"/>
    </location>
</feature>
<dbReference type="STRING" id="927665.HMPREF1535_00834"/>
<protein>
    <recommendedName>
        <fullName evidence="3">Regulatory protein RecX</fullName>
    </recommendedName>
</protein>
<evidence type="ECO:0000313" key="7">
    <source>
        <dbReference type="Proteomes" id="UP000033047"/>
    </source>
</evidence>
<dbReference type="InterPro" id="IPR053924">
    <property type="entry name" value="RecX_HTH_2nd"/>
</dbReference>
<dbReference type="Pfam" id="PF02631">
    <property type="entry name" value="RecX_HTH2"/>
    <property type="match status" value="1"/>
</dbReference>
<dbReference type="Gene3D" id="1.10.10.10">
    <property type="entry name" value="Winged helix-like DNA-binding domain superfamily/Winged helix DNA-binding domain"/>
    <property type="match status" value="1"/>
</dbReference>
<name>A0A0F5JMR0_9BACT</name>
<dbReference type="PANTHER" id="PTHR33602">
    <property type="entry name" value="REGULATORY PROTEIN RECX FAMILY PROTEIN"/>
    <property type="match status" value="1"/>
</dbReference>
<dbReference type="EMBL" id="AQHV01000004">
    <property type="protein sequence ID" value="KKB59009.1"/>
    <property type="molecule type" value="Genomic_DNA"/>
</dbReference>